<dbReference type="EMBL" id="VXBZ01013563">
    <property type="protein sequence ID" value="NXP56799.1"/>
    <property type="molecule type" value="Genomic_DNA"/>
</dbReference>
<reference evidence="1 2" key="1">
    <citation type="submission" date="2019-09" db="EMBL/GenBank/DDBJ databases">
        <title>Bird 10,000 Genomes (B10K) Project - Family phase.</title>
        <authorList>
            <person name="Zhang G."/>
        </authorList>
    </citation>
    <scope>NUCLEOTIDE SEQUENCE [LARGE SCALE GENOMIC DNA]</scope>
    <source>
        <strain evidence="1">B10K-DU-001-55</strain>
        <tissue evidence="1">Muscle</tissue>
    </source>
</reference>
<protein>
    <submittedName>
        <fullName evidence="1">ENV2 protein</fullName>
    </submittedName>
</protein>
<dbReference type="Proteomes" id="UP000590868">
    <property type="component" value="Unassembled WGS sequence"/>
</dbReference>
<name>A0A7L2BEL0_9GRUI</name>
<evidence type="ECO:0000313" key="2">
    <source>
        <dbReference type="Proteomes" id="UP000590868"/>
    </source>
</evidence>
<keyword evidence="2" id="KW-1185">Reference proteome</keyword>
<organism evidence="1 2">
    <name type="scientific">Heliornis fulica</name>
    <name type="common">sungrebe</name>
    <dbReference type="NCBI Taxonomy" id="54369"/>
    <lineage>
        <taxon>Eukaryota</taxon>
        <taxon>Metazoa</taxon>
        <taxon>Chordata</taxon>
        <taxon>Craniata</taxon>
        <taxon>Vertebrata</taxon>
        <taxon>Euteleostomi</taxon>
        <taxon>Archelosauria</taxon>
        <taxon>Archosauria</taxon>
        <taxon>Dinosauria</taxon>
        <taxon>Saurischia</taxon>
        <taxon>Theropoda</taxon>
        <taxon>Coelurosauria</taxon>
        <taxon>Aves</taxon>
        <taxon>Neognathae</taxon>
        <taxon>Neoaves</taxon>
        <taxon>Gruiformes</taxon>
        <taxon>Heliornithidae</taxon>
        <taxon>Heliornis</taxon>
    </lineage>
</organism>
<dbReference type="OrthoDB" id="9306952at2759"/>
<feature type="non-terminal residue" evidence="1">
    <location>
        <position position="1"/>
    </location>
</feature>
<dbReference type="InterPro" id="IPR018154">
    <property type="entry name" value="TLV/ENV_coat_polyprotein"/>
</dbReference>
<dbReference type="Pfam" id="PF00429">
    <property type="entry name" value="TLV_coat"/>
    <property type="match status" value="1"/>
</dbReference>
<gene>
    <name evidence="1" type="primary">Fv4_1</name>
    <name evidence="1" type="ORF">HELFUL_R14758</name>
</gene>
<dbReference type="AlphaFoldDB" id="A0A7L2BEL0"/>
<sequence>LWKVMQATYNALNRINPELTNECWLCYNIEPPYYEAIGIKEVHAPPQCSWGDRKKGITMQHVSGKGACIG</sequence>
<feature type="non-terminal residue" evidence="1">
    <location>
        <position position="70"/>
    </location>
</feature>
<proteinExistence type="predicted"/>
<accession>A0A7L2BEL0</accession>
<comment type="caution">
    <text evidence="1">The sequence shown here is derived from an EMBL/GenBank/DDBJ whole genome shotgun (WGS) entry which is preliminary data.</text>
</comment>
<evidence type="ECO:0000313" key="1">
    <source>
        <dbReference type="EMBL" id="NXP56799.1"/>
    </source>
</evidence>